<dbReference type="GO" id="GO:0006353">
    <property type="term" value="P:DNA-templated transcription termination"/>
    <property type="evidence" value="ECO:0007669"/>
    <property type="project" value="UniProtKB-KW"/>
</dbReference>
<keyword evidence="4" id="KW-0806">Transcription termination</keyword>
<dbReference type="GO" id="GO:0003700">
    <property type="term" value="F:DNA-binding transcription factor activity"/>
    <property type="evidence" value="ECO:0007669"/>
    <property type="project" value="InterPro"/>
</dbReference>
<evidence type="ECO:0000313" key="10">
    <source>
        <dbReference type="EMBL" id="ARE67411.1"/>
    </source>
</evidence>
<sequence>MENKESILLEVVPKIKSYIKDDTIKEKSYQDFISKNKDLFICNLYNINMITDEDIKLLYITIEQNMDIDDKSLVAIFSYIGYNFEKNIHEEQSSLDTGDRITGDMNYNMYDMFYSTLDFIIRQKHVNILVNDEGNNDVNINYRTITSSLSYKEEDNYEQVVNEIPFNMKELLSYVSKNLEQLRFSKKYLDFAYLCRNIGIKISKRKFNVRYVFNYVIDELTIPIVIRDYLDVKYVYLAETNKTYRNNFDSNNKNFLDWGKVIIPLLKNPRLYSYFFLSNYGLCDLFLDLINIKSVTFKTREIPIDYIYVDELQYWKEEDSIEFVPCEHEIAMIEAKKISLDYYDKINNFVAKYIIYEDGLAYCNICGINIQELNIDATDVMKISQINVTYNKSIFMSEPYNYFSHSQRFIFNTIMSFDTIMKSQMWSMKYNINRLILNFLIDINGKRHEYEKKFAQEIKKGIFFLRLSANLFDIQMSSMELFYSAKILNIHYIVAFVIVLNSGADFIMSYMSNKKKDVDYSDMKHNISVIIFDFLRKTRIADQGQFNTISLFTETYLSIATEELLVHYNRIILEMNRLIQIRKDRTTPDYDISVYKEIIRDDKLRFFPSSILSTNLFITYKKKDLSYIQSIIIKHPVKIKKDTEEERERFNDIIKKATKVLIRVNDTNASNTAFFTTHVKLEVEKKKIIIPLNSLFVYNVLKYYSSNVDFYVFKFGDPFPFHYDLISIEHVNYKIRGYNMLRQSLLPNSNVFTYYSNNLNRHELEFNFYIFLSSYVNVIEWIEENSKKIKDLYITNFNN</sequence>
<accession>A0A1V0QGD6</accession>
<keyword evidence="6" id="KW-0805">Transcription regulation</keyword>
<dbReference type="InterPro" id="IPR004974">
    <property type="entry name" value="Pox_Rap94"/>
</dbReference>
<organism evidence="10">
    <name type="scientific">Shearwaterpox virus</name>
    <dbReference type="NCBI Taxonomy" id="1974596"/>
    <lineage>
        <taxon>Viruses</taxon>
        <taxon>Varidnaviria</taxon>
        <taxon>Bamfordvirae</taxon>
        <taxon>Nucleocytoviricota</taxon>
        <taxon>Pokkesviricetes</taxon>
        <taxon>Chitovirales</taxon>
        <taxon>Poxviridae</taxon>
        <taxon>Chordopoxvirinae</taxon>
        <taxon>Avipoxvirus</taxon>
        <taxon>Avipoxvirus canarypox</taxon>
        <taxon>Canarypox virus</taxon>
    </lineage>
</organism>
<evidence type="ECO:0000256" key="5">
    <source>
        <dbReference type="ARBA" id="ARBA00022844"/>
    </source>
</evidence>
<keyword evidence="7" id="KW-0804">Transcription</keyword>
<gene>
    <name evidence="10" type="primary">SWPV2-175</name>
</gene>
<dbReference type="EMBL" id="KX857215">
    <property type="protein sequence ID" value="ARE67411.1"/>
    <property type="molecule type" value="Genomic_DNA"/>
</dbReference>
<keyword evidence="5" id="KW-0946">Virion</keyword>
<proteinExistence type="inferred from homology"/>
<dbReference type="Pfam" id="PF03294">
    <property type="entry name" value="Pox_Rap94"/>
    <property type="match status" value="1"/>
</dbReference>
<evidence type="ECO:0000256" key="2">
    <source>
        <dbReference type="ARBA" id="ARBA00007680"/>
    </source>
</evidence>
<evidence type="ECO:0000256" key="9">
    <source>
        <dbReference type="ARBA" id="ARBA00033422"/>
    </source>
</evidence>
<evidence type="ECO:0000256" key="4">
    <source>
        <dbReference type="ARBA" id="ARBA00022472"/>
    </source>
</evidence>
<comment type="subcellular location">
    <subcellularLocation>
        <location evidence="1">Virion</location>
    </subcellularLocation>
</comment>
<dbReference type="Proteomes" id="UP000319767">
    <property type="component" value="Segment"/>
</dbReference>
<comment type="similarity">
    <text evidence="2">Belongs to the poxviridae protein RAP94 family.</text>
</comment>
<dbReference type="GO" id="GO:0044423">
    <property type="term" value="C:virion component"/>
    <property type="evidence" value="ECO:0007669"/>
    <property type="project" value="UniProtKB-KW"/>
</dbReference>
<protein>
    <recommendedName>
        <fullName evidence="3">RNA polymerase-associated transcription-specificity factor RAP94</fullName>
    </recommendedName>
    <alternativeName>
        <fullName evidence="8">Protein H4</fullName>
    </alternativeName>
    <alternativeName>
        <fullName evidence="9">RPO-associated protein of 94 kDa</fullName>
    </alternativeName>
</protein>
<evidence type="ECO:0000256" key="7">
    <source>
        <dbReference type="ARBA" id="ARBA00023163"/>
    </source>
</evidence>
<evidence type="ECO:0000256" key="8">
    <source>
        <dbReference type="ARBA" id="ARBA00032150"/>
    </source>
</evidence>
<evidence type="ECO:0000256" key="3">
    <source>
        <dbReference type="ARBA" id="ARBA00019543"/>
    </source>
</evidence>
<reference evidence="10" key="1">
    <citation type="journal article" date="2017" name="BMC Genomics">
        <title>Genomic characterization of two novel pathogenic avipoxviruses isolated from pacific shearwaters (Ardenna spp.).</title>
        <authorList>
            <person name="Sarker S."/>
            <person name="Das S."/>
            <person name="Lavers J.L."/>
            <person name="Hutton I."/>
            <person name="Helbig K."/>
            <person name="Imbery J."/>
            <person name="Upton C."/>
            <person name="Raidal S.R."/>
        </authorList>
    </citation>
    <scope>NUCLEOTIDE SEQUENCE [LARGE SCALE GENOMIC DNA]</scope>
    <source>
        <strain evidence="10">SWPV-2</strain>
    </source>
</reference>
<evidence type="ECO:0000256" key="1">
    <source>
        <dbReference type="ARBA" id="ARBA00004328"/>
    </source>
</evidence>
<evidence type="ECO:0000256" key="6">
    <source>
        <dbReference type="ARBA" id="ARBA00023015"/>
    </source>
</evidence>
<name>A0A1V0QGD6_CNPV</name>